<feature type="compositionally biased region" description="Basic and acidic residues" evidence="1">
    <location>
        <begin position="450"/>
        <end position="468"/>
    </location>
</feature>
<protein>
    <recommendedName>
        <fullName evidence="4">RRM domain-containing protein</fullName>
    </recommendedName>
</protein>
<evidence type="ECO:0000256" key="1">
    <source>
        <dbReference type="SAM" id="MobiDB-lite"/>
    </source>
</evidence>
<proteinExistence type="predicted"/>
<feature type="compositionally biased region" description="Polar residues" evidence="1">
    <location>
        <begin position="367"/>
        <end position="390"/>
    </location>
</feature>
<dbReference type="EMBL" id="CAVLEF010000011">
    <property type="protein sequence ID" value="CAK1549175.1"/>
    <property type="molecule type" value="Genomic_DNA"/>
</dbReference>
<evidence type="ECO:0000313" key="2">
    <source>
        <dbReference type="EMBL" id="CAK1549175.1"/>
    </source>
</evidence>
<evidence type="ECO:0000313" key="3">
    <source>
        <dbReference type="Proteomes" id="UP001497472"/>
    </source>
</evidence>
<feature type="compositionally biased region" description="Basic and acidic residues" evidence="1">
    <location>
        <begin position="350"/>
        <end position="365"/>
    </location>
</feature>
<dbReference type="Proteomes" id="UP001497472">
    <property type="component" value="Unassembled WGS sequence"/>
</dbReference>
<feature type="compositionally biased region" description="Basic and acidic residues" evidence="1">
    <location>
        <begin position="325"/>
        <end position="340"/>
    </location>
</feature>
<sequence>MLLILHNLPKTITSTYIKEFLRRQCGMDQFILDKLEDENSLSKRVTIGVAEETDAAILVRKVNGFNLFGHQLYIEVIGQNKLISEQAKPTLSGTQSLQESNYSVQTYSFQQSPNPPGSWTFNPYETLVSNNMPNNSFVQAPAMPSKQAQSQWTTNLGTYQSNIPFYQQQTCDSTEPQENFQVPAEPMSSIKTALSFNTLSDNWESLRMTVSYPDRKNQNISHVTYRQFELSNQQQSTRDTQEGNDRYRDSDKSLDRDTNRLSEWRTHTKQSPQHDRGEHKERATHGRRLSRDRGSSRDNRHSDLSRSNYDNAKRDTSVRKRRKDSYREVRGRAVDDDDKHQKSHSQFKGRTTDNYRDIAYKRVEPPKSSQGNKSYSKPSFKYSESPQYSKNIDDTYIQRPANNEYNTRESSNLKRKYTPDINEVNQESEIQQKLMLLAEKFNAPKSQIESLEKKSKPNENVSNKEKHQPVLDSMNKKLNRHTTWVGQATSDIAKKVLALGGQMTADATSKQILAELKKIISTRINMIYGNKLSNSLIEVLTKYNERFKPDLNYEFYRAVKEKVERALLTTASTPHLSSTASKVVTLKDLHQPKPPAPQKNPTVPQQKATTTRTPAVMQVSQVASASGKVVSLQKDLQQPNPAPQTNSSVPQQKAAAPQKPSLLKLTENAIPKTRRVNKDTDEWNRYMTPKASGRQWLPSYPGGNKKKYLAHCNALKSGIKPELGDLLKTAICKELKALQGGLNEVCKELDQESGEAYSDKWKTALAHFRKTVESHVSKRILNYSLDFGVRLLFHPKKPNRELLEAFLEQYDVISLRSAKKKMGIAHCGTCKGYDELCKLRHAKIDGQNVLIKPLKFIKAKKKKNKGHKEDNDEYVENSDESACESHDSENAEEFNKEVTESQQDILNDSDVLFVENEPEIVNLDDTDADYIETEGHKTYSEVVNTQNTVNNEEPDKSEDSLGLHSEIILCEAVLIENKNKEINFKEPEKSEDSVHPNSEVPLCETNINDNTDKEILITGAENEIETTCEPGMALNYKLIQNVKDDSPALMVGNDCYVVLDDAADDEFANHCDNIDETLKDVATVEIDEKDLEDF</sequence>
<keyword evidence="3" id="KW-1185">Reference proteome</keyword>
<organism evidence="2 3">
    <name type="scientific">Leptosia nina</name>
    <dbReference type="NCBI Taxonomy" id="320188"/>
    <lineage>
        <taxon>Eukaryota</taxon>
        <taxon>Metazoa</taxon>
        <taxon>Ecdysozoa</taxon>
        <taxon>Arthropoda</taxon>
        <taxon>Hexapoda</taxon>
        <taxon>Insecta</taxon>
        <taxon>Pterygota</taxon>
        <taxon>Neoptera</taxon>
        <taxon>Endopterygota</taxon>
        <taxon>Lepidoptera</taxon>
        <taxon>Glossata</taxon>
        <taxon>Ditrysia</taxon>
        <taxon>Papilionoidea</taxon>
        <taxon>Pieridae</taxon>
        <taxon>Pierinae</taxon>
        <taxon>Leptosia</taxon>
    </lineage>
</organism>
<gene>
    <name evidence="2" type="ORF">LNINA_LOCUS8499</name>
</gene>
<feature type="region of interest" description="Disordered" evidence="1">
    <location>
        <begin position="589"/>
        <end position="614"/>
    </location>
</feature>
<feature type="compositionally biased region" description="Polar residues" evidence="1">
    <location>
        <begin position="225"/>
        <end position="238"/>
    </location>
</feature>
<feature type="compositionally biased region" description="Polar residues" evidence="1">
    <location>
        <begin position="400"/>
        <end position="410"/>
    </location>
</feature>
<feature type="compositionally biased region" description="Polar residues" evidence="1">
    <location>
        <begin position="634"/>
        <end position="651"/>
    </location>
</feature>
<comment type="caution">
    <text evidence="2">The sequence shown here is derived from an EMBL/GenBank/DDBJ whole genome shotgun (WGS) entry which is preliminary data.</text>
</comment>
<name>A0AAV1JJT4_9NEOP</name>
<feature type="region of interest" description="Disordered" evidence="1">
    <location>
        <begin position="630"/>
        <end position="681"/>
    </location>
</feature>
<feature type="compositionally biased region" description="Basic and acidic residues" evidence="1">
    <location>
        <begin position="239"/>
        <end position="304"/>
    </location>
</feature>
<feature type="region of interest" description="Disordered" evidence="1">
    <location>
        <begin position="448"/>
        <end position="468"/>
    </location>
</feature>
<feature type="compositionally biased region" description="Polar residues" evidence="1">
    <location>
        <begin position="599"/>
        <end position="614"/>
    </location>
</feature>
<feature type="region of interest" description="Disordered" evidence="1">
    <location>
        <begin position="225"/>
        <end position="414"/>
    </location>
</feature>
<dbReference type="AlphaFoldDB" id="A0AAV1JJT4"/>
<accession>A0AAV1JJT4</accession>
<evidence type="ECO:0008006" key="4">
    <source>
        <dbReference type="Google" id="ProtNLM"/>
    </source>
</evidence>
<reference evidence="2 3" key="1">
    <citation type="submission" date="2023-11" db="EMBL/GenBank/DDBJ databases">
        <authorList>
            <person name="Okamura Y."/>
        </authorList>
    </citation>
    <scope>NUCLEOTIDE SEQUENCE [LARGE SCALE GENOMIC DNA]</scope>
</reference>